<protein>
    <submittedName>
        <fullName evidence="1">Uncharacterized protein</fullName>
    </submittedName>
</protein>
<evidence type="ECO:0000313" key="1">
    <source>
        <dbReference type="EMBL" id="KAK5966661.1"/>
    </source>
</evidence>
<accession>A0AAN8IBH3</accession>
<sequence length="31" mass="3763">MMTGNGMIGTRILWLFHTDHGKWAEWYPLWN</sequence>
<organism evidence="1 2">
    <name type="scientific">Trichostrongylus colubriformis</name>
    <name type="common">Black scour worm</name>
    <dbReference type="NCBI Taxonomy" id="6319"/>
    <lineage>
        <taxon>Eukaryota</taxon>
        <taxon>Metazoa</taxon>
        <taxon>Ecdysozoa</taxon>
        <taxon>Nematoda</taxon>
        <taxon>Chromadorea</taxon>
        <taxon>Rhabditida</taxon>
        <taxon>Rhabditina</taxon>
        <taxon>Rhabditomorpha</taxon>
        <taxon>Strongyloidea</taxon>
        <taxon>Trichostrongylidae</taxon>
        <taxon>Trichostrongylus</taxon>
    </lineage>
</organism>
<dbReference type="AlphaFoldDB" id="A0AAN8IBH3"/>
<reference evidence="1 2" key="1">
    <citation type="submission" date="2019-10" db="EMBL/GenBank/DDBJ databases">
        <title>Assembly and Annotation for the nematode Trichostrongylus colubriformis.</title>
        <authorList>
            <person name="Martin J."/>
        </authorList>
    </citation>
    <scope>NUCLEOTIDE SEQUENCE [LARGE SCALE GENOMIC DNA]</scope>
    <source>
        <strain evidence="1">G859</strain>
        <tissue evidence="1">Whole worm</tissue>
    </source>
</reference>
<feature type="non-terminal residue" evidence="1">
    <location>
        <position position="31"/>
    </location>
</feature>
<dbReference type="Proteomes" id="UP001331761">
    <property type="component" value="Unassembled WGS sequence"/>
</dbReference>
<comment type="caution">
    <text evidence="1">The sequence shown here is derived from an EMBL/GenBank/DDBJ whole genome shotgun (WGS) entry which is preliminary data.</text>
</comment>
<name>A0AAN8IBH3_TRICO</name>
<gene>
    <name evidence="1" type="ORF">GCK32_016042</name>
</gene>
<dbReference type="EMBL" id="WIXE01023268">
    <property type="protein sequence ID" value="KAK5966661.1"/>
    <property type="molecule type" value="Genomic_DNA"/>
</dbReference>
<evidence type="ECO:0000313" key="2">
    <source>
        <dbReference type="Proteomes" id="UP001331761"/>
    </source>
</evidence>
<keyword evidence="2" id="KW-1185">Reference proteome</keyword>
<proteinExistence type="predicted"/>